<gene>
    <name evidence="3" type="ORF">C9J18_18610</name>
    <name evidence="2" type="ORF">CTM96_17655</name>
</gene>
<evidence type="ECO:0000313" key="2">
    <source>
        <dbReference type="EMBL" id="PSU21582.1"/>
    </source>
</evidence>
<evidence type="ECO:0000313" key="5">
    <source>
        <dbReference type="Proteomes" id="UP000241618"/>
    </source>
</evidence>
<dbReference type="EMBL" id="PYMO01000024">
    <property type="protein sequence ID" value="PSU21582.1"/>
    <property type="molecule type" value="Genomic_DNA"/>
</dbReference>
<reference evidence="4 5" key="1">
    <citation type="submission" date="2018-03" db="EMBL/GenBank/DDBJ databases">
        <title>Whole genome sequencing of Histamine producing bacteria.</title>
        <authorList>
            <person name="Butler K."/>
        </authorList>
    </citation>
    <scope>NUCLEOTIDE SEQUENCE [LARGE SCALE GENOMIC DNA]</scope>
    <source>
        <strain evidence="3 5">FS-6.1</strain>
        <strain evidence="2 4">FS-6.2</strain>
    </source>
</reference>
<dbReference type="Proteomes" id="UP000241618">
    <property type="component" value="Unassembled WGS sequence"/>
</dbReference>
<dbReference type="Proteomes" id="UP000241405">
    <property type="component" value="Unassembled WGS sequence"/>
</dbReference>
<evidence type="ECO:0000256" key="1">
    <source>
        <dbReference type="SAM" id="Phobius"/>
    </source>
</evidence>
<evidence type="ECO:0000313" key="3">
    <source>
        <dbReference type="EMBL" id="PSU47608.1"/>
    </source>
</evidence>
<dbReference type="AlphaFoldDB" id="A0A2T3JFA1"/>
<sequence length="84" mass="9405">MIKKRYTNANHYLLESLTLKKITIVAIMFSLFVISGCSSQNKQDIKQGLTEVGHATRDATTATGHFFRDTTKDVIENVKDATNN</sequence>
<keyword evidence="1" id="KW-0472">Membrane</keyword>
<keyword evidence="1" id="KW-0812">Transmembrane</keyword>
<dbReference type="EMBL" id="PYMP01000024">
    <property type="protein sequence ID" value="PSU47608.1"/>
    <property type="molecule type" value="Genomic_DNA"/>
</dbReference>
<organism evidence="3 5">
    <name type="scientific">Photobacterium phosphoreum</name>
    <dbReference type="NCBI Taxonomy" id="659"/>
    <lineage>
        <taxon>Bacteria</taxon>
        <taxon>Pseudomonadati</taxon>
        <taxon>Pseudomonadota</taxon>
        <taxon>Gammaproteobacteria</taxon>
        <taxon>Vibrionales</taxon>
        <taxon>Vibrionaceae</taxon>
        <taxon>Photobacterium</taxon>
    </lineage>
</organism>
<proteinExistence type="predicted"/>
<keyword evidence="1" id="KW-1133">Transmembrane helix</keyword>
<protein>
    <submittedName>
        <fullName evidence="3">Uncharacterized protein</fullName>
    </submittedName>
</protein>
<feature type="transmembrane region" description="Helical" evidence="1">
    <location>
        <begin position="12"/>
        <end position="34"/>
    </location>
</feature>
<accession>A0A2T3JFA1</accession>
<evidence type="ECO:0000313" key="4">
    <source>
        <dbReference type="Proteomes" id="UP000241405"/>
    </source>
</evidence>
<keyword evidence="4" id="KW-1185">Reference proteome</keyword>
<comment type="caution">
    <text evidence="3">The sequence shown here is derived from an EMBL/GenBank/DDBJ whole genome shotgun (WGS) entry which is preliminary data.</text>
</comment>
<name>A0A2T3JFA1_PHOPO</name>